<keyword evidence="2" id="KW-1185">Reference proteome</keyword>
<evidence type="ECO:0000313" key="1">
    <source>
        <dbReference type="EMBL" id="QUX31205.1"/>
    </source>
</evidence>
<dbReference type="Proteomes" id="UP000678016">
    <property type="component" value="Chromosome"/>
</dbReference>
<accession>A0ABX8C9U8</accession>
<gene>
    <name evidence="1" type="ORF">KGD83_12350</name>
</gene>
<protein>
    <submittedName>
        <fullName evidence="1">Uncharacterized protein</fullName>
    </submittedName>
</protein>
<proteinExistence type="predicted"/>
<dbReference type="RefSeq" id="WP_212643898.1">
    <property type="nucleotide sequence ID" value="NZ_CP074132.1"/>
</dbReference>
<sequence>MASSYEELSKVVEDNGGIAATPMSTLRLINGAARLGPGVCATISKELQKHGLGHIPSKLPESSIEEVRVYRLGTQIADTVDAVLRPSHGGDEVLRTAGGAAADQIARIKAIINE</sequence>
<evidence type="ECO:0000313" key="2">
    <source>
        <dbReference type="Proteomes" id="UP000678016"/>
    </source>
</evidence>
<organism evidence="1 2">
    <name type="scientific">Nocardiopsis akebiae</name>
    <dbReference type="NCBI Taxonomy" id="2831968"/>
    <lineage>
        <taxon>Bacteria</taxon>
        <taxon>Bacillati</taxon>
        <taxon>Actinomycetota</taxon>
        <taxon>Actinomycetes</taxon>
        <taxon>Streptosporangiales</taxon>
        <taxon>Nocardiopsidaceae</taxon>
        <taxon>Nocardiopsis</taxon>
    </lineage>
</organism>
<name>A0ABX8C9U8_9ACTN</name>
<dbReference type="EMBL" id="CP074132">
    <property type="protein sequence ID" value="QUX31205.1"/>
    <property type="molecule type" value="Genomic_DNA"/>
</dbReference>
<reference evidence="2" key="1">
    <citation type="submission" date="2021-05" db="EMBL/GenBank/DDBJ databases">
        <title>Direct Submission.</title>
        <authorList>
            <person name="Li K."/>
            <person name="Gao J."/>
        </authorList>
    </citation>
    <scope>NUCLEOTIDE SEQUENCE [LARGE SCALE GENOMIC DNA]</scope>
    <source>
        <strain evidence="2">HDS12</strain>
    </source>
</reference>